<dbReference type="Pfam" id="PF25448">
    <property type="entry name" value="DUF7897"/>
    <property type="match status" value="1"/>
</dbReference>
<sequence>MNDFKKLNKLVNENRAKLNSLYKDLDNDIIKQAIEILNLQGTKSERIAILRRIVDLKIDPLKNEFTKLGKSEEEQKIAIEKMYDFTRKIHEKMHFELLIKIKKEKILNEFFTEVITLMHRVGIKINKWQELWQSHIIDGINKDFDKKFKNLKQASEFCEKNKLFQTDDNQKADRTYGAIIKTGEKYQFFPYATVFKDEVLDVANEIEFGLINLEKLCKNENEKSYINYFKSIKNAFLENDNDKVIKAWQEAEICWMNVRDKIQPAHPLEYYEDAYTHAVALEWDIRLVDEDGIDEESFKSNIQKSFEHISKEINLQDENIKNQVISNIQRTQLYVSVPLVYYGAELNGLFSAQVVPNDEKVSKMCGKKIFAFVNYIYESAKAKPFMKLSSEIFEKDFLNFGREILYTKPEIWKKVYEISTIGHEFGHILFIDNDTELLMNKNGVFKFIEEYKATTGGLVNFFLNKDEKYKMAVFHELIARAIGLIAWMEVDEVRAYYCEGLIHLSLLFQSGVLSFKNKKLSIDFSELSYKNFKEICLNNYKNLAKHYADKKEASEFLNIFCEEHKNTFLPKDVNTKEFVLYFYERYKDIGNDVDESGEWEKWQNIIK</sequence>
<keyword evidence="3" id="KW-1185">Reference proteome</keyword>
<dbReference type="Proteomes" id="UP000190868">
    <property type="component" value="Chromosome"/>
</dbReference>
<name>A0A1S6U8N1_9BACT</name>
<reference evidence="3" key="1">
    <citation type="submission" date="2016-09" db="EMBL/GenBank/DDBJ databases">
        <title>Comparative genomics of the Campylobacter concisus group.</title>
        <authorList>
            <person name="Miller W.G."/>
            <person name="Yee E."/>
            <person name="Chapman M.H."/>
            <person name="Huynh S."/>
            <person name="Bono J.L."/>
            <person name="On S.L.W."/>
            <person name="StLeger J."/>
            <person name="Foster G."/>
            <person name="Parker C.T."/>
        </authorList>
    </citation>
    <scope>NUCLEOTIDE SEQUENCE [LARGE SCALE GENOMIC DNA]</scope>
    <source>
        <strain evidence="3">RM18021</strain>
    </source>
</reference>
<accession>A0A1S6U8N1</accession>
<dbReference type="NCBIfam" id="NF033805">
    <property type="entry name" value="invasion_CiaB"/>
    <property type="match status" value="1"/>
</dbReference>
<evidence type="ECO:0000313" key="2">
    <source>
        <dbReference type="EMBL" id="AQW88098.1"/>
    </source>
</evidence>
<dbReference type="AlphaFoldDB" id="A0A1S6U8N1"/>
<evidence type="ECO:0000313" key="3">
    <source>
        <dbReference type="Proteomes" id="UP000190868"/>
    </source>
</evidence>
<proteinExistence type="predicted"/>
<protein>
    <submittedName>
        <fullName evidence="2">Invasion antigen B</fullName>
    </submittedName>
</protein>
<dbReference type="InterPro" id="IPR057219">
    <property type="entry name" value="DUF7897"/>
</dbReference>
<gene>
    <name evidence="2" type="primary">ciaB</name>
    <name evidence="2" type="ORF">CPIN18021_1304</name>
</gene>
<evidence type="ECO:0000259" key="1">
    <source>
        <dbReference type="Pfam" id="PF25448"/>
    </source>
</evidence>
<dbReference type="EMBL" id="CP017258">
    <property type="protein sequence ID" value="AQW88098.1"/>
    <property type="molecule type" value="Genomic_DNA"/>
</dbReference>
<organism evidence="2 3">
    <name type="scientific">Campylobacter pinnipediorum subsp. caledonicus</name>
    <dbReference type="NCBI Taxonomy" id="1874362"/>
    <lineage>
        <taxon>Bacteria</taxon>
        <taxon>Pseudomonadati</taxon>
        <taxon>Campylobacterota</taxon>
        <taxon>Epsilonproteobacteria</taxon>
        <taxon>Campylobacterales</taxon>
        <taxon>Campylobacteraceae</taxon>
        <taxon>Campylobacter</taxon>
    </lineage>
</organism>
<dbReference type="RefSeq" id="WP_078424678.1">
    <property type="nucleotide sequence ID" value="NZ_CP017258.1"/>
</dbReference>
<feature type="domain" description="DUF7897" evidence="1">
    <location>
        <begin position="1"/>
        <end position="594"/>
    </location>
</feature>